<dbReference type="GO" id="GO:0005737">
    <property type="term" value="C:cytoplasm"/>
    <property type="evidence" value="ECO:0007669"/>
    <property type="project" value="TreeGrafter"/>
</dbReference>
<reference evidence="7" key="1">
    <citation type="journal article" date="2020" name="Nature">
        <title>Giant virus diversity and host interactions through global metagenomics.</title>
        <authorList>
            <person name="Schulz F."/>
            <person name="Roux S."/>
            <person name="Paez-Espino D."/>
            <person name="Jungbluth S."/>
            <person name="Walsh D.A."/>
            <person name="Denef V.J."/>
            <person name="McMahon K.D."/>
            <person name="Konstantinidis K.T."/>
            <person name="Eloe-Fadrosh E.A."/>
            <person name="Kyrpides N.C."/>
            <person name="Woyke T."/>
        </authorList>
    </citation>
    <scope>NUCLEOTIDE SEQUENCE</scope>
    <source>
        <strain evidence="7">GVMAG-M-3300026093-6</strain>
    </source>
</reference>
<organism evidence="7">
    <name type="scientific">viral metagenome</name>
    <dbReference type="NCBI Taxonomy" id="1070528"/>
    <lineage>
        <taxon>unclassified sequences</taxon>
        <taxon>metagenomes</taxon>
        <taxon>organismal metagenomes</taxon>
    </lineage>
</organism>
<feature type="domain" description="Helicase C-terminal" evidence="6">
    <location>
        <begin position="603"/>
        <end position="783"/>
    </location>
</feature>
<keyword evidence="3" id="KW-0347">Helicase</keyword>
<dbReference type="InterPro" id="IPR052431">
    <property type="entry name" value="SKI2_subfamily_helicases"/>
</dbReference>
<dbReference type="Gene3D" id="3.40.50.300">
    <property type="entry name" value="P-loop containing nucleotide triphosphate hydrolases"/>
    <property type="match status" value="2"/>
</dbReference>
<keyword evidence="1" id="KW-0547">Nucleotide-binding</keyword>
<dbReference type="AlphaFoldDB" id="A0A6C0JC75"/>
<keyword evidence="2" id="KW-0378">Hydrolase</keyword>
<keyword evidence="4" id="KW-0067">ATP-binding</keyword>
<evidence type="ECO:0000259" key="6">
    <source>
        <dbReference type="PROSITE" id="PS51194"/>
    </source>
</evidence>
<dbReference type="GO" id="GO:0016787">
    <property type="term" value="F:hydrolase activity"/>
    <property type="evidence" value="ECO:0007669"/>
    <property type="project" value="UniProtKB-KW"/>
</dbReference>
<protein>
    <recommendedName>
        <fullName evidence="8">Helicase ATP-binding domain-containing protein</fullName>
    </recommendedName>
</protein>
<dbReference type="InterPro" id="IPR001650">
    <property type="entry name" value="Helicase_C-like"/>
</dbReference>
<dbReference type="InterPro" id="IPR027417">
    <property type="entry name" value="P-loop_NTPase"/>
</dbReference>
<evidence type="ECO:0008006" key="8">
    <source>
        <dbReference type="Google" id="ProtNLM"/>
    </source>
</evidence>
<proteinExistence type="predicted"/>
<dbReference type="EMBL" id="MN740380">
    <property type="protein sequence ID" value="QHU03445.1"/>
    <property type="molecule type" value="Genomic_DNA"/>
</dbReference>
<dbReference type="PROSITE" id="PS51192">
    <property type="entry name" value="HELICASE_ATP_BIND_1"/>
    <property type="match status" value="1"/>
</dbReference>
<dbReference type="GO" id="GO:0003676">
    <property type="term" value="F:nucleic acid binding"/>
    <property type="evidence" value="ECO:0007669"/>
    <property type="project" value="InterPro"/>
</dbReference>
<evidence type="ECO:0000259" key="5">
    <source>
        <dbReference type="PROSITE" id="PS51192"/>
    </source>
</evidence>
<name>A0A6C0JC75_9ZZZZ</name>
<dbReference type="GO" id="GO:0005524">
    <property type="term" value="F:ATP binding"/>
    <property type="evidence" value="ECO:0007669"/>
    <property type="project" value="UniProtKB-KW"/>
</dbReference>
<evidence type="ECO:0000256" key="2">
    <source>
        <dbReference type="ARBA" id="ARBA00022801"/>
    </source>
</evidence>
<dbReference type="Pfam" id="PF00270">
    <property type="entry name" value="DEAD"/>
    <property type="match status" value="1"/>
</dbReference>
<dbReference type="InterPro" id="IPR011545">
    <property type="entry name" value="DEAD/DEAH_box_helicase_dom"/>
</dbReference>
<dbReference type="PROSITE" id="PS51194">
    <property type="entry name" value="HELICASE_CTER"/>
    <property type="match status" value="1"/>
</dbReference>
<dbReference type="GO" id="GO:0004386">
    <property type="term" value="F:helicase activity"/>
    <property type="evidence" value="ECO:0007669"/>
    <property type="project" value="UniProtKB-KW"/>
</dbReference>
<dbReference type="InterPro" id="IPR014001">
    <property type="entry name" value="Helicase_ATP-bd"/>
</dbReference>
<dbReference type="SMART" id="SM00487">
    <property type="entry name" value="DEXDc"/>
    <property type="match status" value="1"/>
</dbReference>
<dbReference type="PANTHER" id="PTHR44533">
    <property type="entry name" value="DEAD/H RNA HELICASE, PUTATIVE-RELATED"/>
    <property type="match status" value="1"/>
</dbReference>
<accession>A0A6C0JC75</accession>
<sequence>MSSLYFENYTDEELTTIFRDLAINEKLDVKLLFEEYKKELKQCQKKHESKADIIIKENKLNKEKKLKERDIERLEYYDELKEIPPKILDDLAVFKTKFGKDKMKMKLLELAYKKDDIPLIIDLYLQVLSKNYDTKHDTRLMEKVTKVMSKMDYKTMQFEKLSNSLSPLDFYNEYKKKLDDWQVKVLNNIDKGVSTLVCAPTSCGKTWLSIYPGISGKKVLFIVPTMALVYQVSSLFIKFGAEVLVISPDFTFGKRDNNVIVGTPKDIEDKLPSLGIKYDIVIYDEIHNLVNKDFCNYYERLIKVLKSNVFLALSATIGNPDKLKSWFDEITNRNTDLVIYTTRFLNLQRHLFTNNKLNKLHPMSCLTKSDINSKFLIKNLPMTPYDCVSLYKTLKEYYGEHVEDLSVPNVFKEDNKRLSLEDARQYETLLKQKLIELKDSENMEEIIKSYKIEDNEGDDDVNLYTLFKEIKNKNLIPCIVFQQNTEYCKEIFSNLVGYLEKLEQLNYPYHYENLEFIEDNYIESEKILAAYKKDIKLPPDFQGNPQFAIEEKVKRKWAQLTLDFEQKYTKHIERQLTLISNSKQPDKVKKIQIKNLKKEYSNFIDNLVLKHTDIFEKHREFCLNITGPMTANKIRDIRRSIKSKLGVKVSYTNVFMQGLKRGIGIYTTDMPPVYNMIVQSLAQNGNLGFVIADVSLALGINMPFRSTCILGYKDSRYFDLYNYLQMIGRSGRRGLDKEGHIIYGNVKWKELMKGELKEVVSFYKNIDNYNVISDLNPEFTDFSNNVYNNILDNKFSGEIKVNDTFYNDSTKNILLWKLREYNECSRFLVDNLFNIEMNYRKNINNDTKVELARYLGLLFISGITDKSLLDSDYKNDFTNYIISVLHKKKIINGQYQNFRKLKEFMIIIKNIYNVIIYDQNKYYQFLAEHLEGLFNTYKSILFNSNGLN</sequence>
<evidence type="ECO:0000256" key="1">
    <source>
        <dbReference type="ARBA" id="ARBA00022741"/>
    </source>
</evidence>
<evidence type="ECO:0000256" key="3">
    <source>
        <dbReference type="ARBA" id="ARBA00022806"/>
    </source>
</evidence>
<evidence type="ECO:0000313" key="7">
    <source>
        <dbReference type="EMBL" id="QHU03445.1"/>
    </source>
</evidence>
<evidence type="ECO:0000256" key="4">
    <source>
        <dbReference type="ARBA" id="ARBA00022840"/>
    </source>
</evidence>
<feature type="domain" description="Helicase ATP-binding" evidence="5">
    <location>
        <begin position="186"/>
        <end position="335"/>
    </location>
</feature>
<dbReference type="SUPFAM" id="SSF52540">
    <property type="entry name" value="P-loop containing nucleoside triphosphate hydrolases"/>
    <property type="match status" value="2"/>
</dbReference>
<dbReference type="PANTHER" id="PTHR44533:SF4">
    <property type="entry name" value="DEAD_H RNA HELICASE, PUTATIVE-RELATED"/>
    <property type="match status" value="1"/>
</dbReference>